<organism evidence="3 4">
    <name type="scientific">Noviherbaspirillum galbum</name>
    <dbReference type="NCBI Taxonomy" id="2709383"/>
    <lineage>
        <taxon>Bacteria</taxon>
        <taxon>Pseudomonadati</taxon>
        <taxon>Pseudomonadota</taxon>
        <taxon>Betaproteobacteria</taxon>
        <taxon>Burkholderiales</taxon>
        <taxon>Oxalobacteraceae</taxon>
        <taxon>Noviherbaspirillum</taxon>
    </lineage>
</organism>
<evidence type="ECO:0000259" key="2">
    <source>
        <dbReference type="Pfam" id="PF07589"/>
    </source>
</evidence>
<feature type="domain" description="Ice-binding protein C-terminal" evidence="2">
    <location>
        <begin position="190"/>
        <end position="212"/>
    </location>
</feature>
<dbReference type="Proteomes" id="UP000482155">
    <property type="component" value="Unassembled WGS sequence"/>
</dbReference>
<evidence type="ECO:0000256" key="1">
    <source>
        <dbReference type="SAM" id="SignalP"/>
    </source>
</evidence>
<feature type="signal peptide" evidence="1">
    <location>
        <begin position="1"/>
        <end position="25"/>
    </location>
</feature>
<evidence type="ECO:0000313" key="3">
    <source>
        <dbReference type="EMBL" id="NEX64580.1"/>
    </source>
</evidence>
<proteinExistence type="predicted"/>
<evidence type="ECO:0000313" key="4">
    <source>
        <dbReference type="Proteomes" id="UP000482155"/>
    </source>
</evidence>
<dbReference type="NCBIfam" id="TIGR02595">
    <property type="entry name" value="PEP_CTERM"/>
    <property type="match status" value="1"/>
</dbReference>
<feature type="chain" id="PRO_5025454334" evidence="1">
    <location>
        <begin position="26"/>
        <end position="217"/>
    </location>
</feature>
<comment type="caution">
    <text evidence="3">The sequence shown here is derived from an EMBL/GenBank/DDBJ whole genome shotgun (WGS) entry which is preliminary data.</text>
</comment>
<dbReference type="EMBL" id="JAAIVB010000082">
    <property type="protein sequence ID" value="NEX64580.1"/>
    <property type="molecule type" value="Genomic_DNA"/>
</dbReference>
<keyword evidence="4" id="KW-1185">Reference proteome</keyword>
<protein>
    <submittedName>
        <fullName evidence="3">PEP-CTERM sorting domain-containing protein</fullName>
    </submittedName>
</protein>
<accession>A0A6B3SU97</accession>
<gene>
    <name evidence="3" type="ORF">G3574_26165</name>
</gene>
<name>A0A6B3SU97_9BURK</name>
<dbReference type="AlphaFoldDB" id="A0A6B3SU97"/>
<dbReference type="InterPro" id="IPR013424">
    <property type="entry name" value="Ice-binding_C"/>
</dbReference>
<dbReference type="RefSeq" id="WP_163968516.1">
    <property type="nucleotide sequence ID" value="NZ_JAAIVB010000082.1"/>
</dbReference>
<reference evidence="3 4" key="1">
    <citation type="submission" date="2020-02" db="EMBL/GenBank/DDBJ databases">
        <authorList>
            <person name="Kim M.K."/>
        </authorList>
    </citation>
    <scope>NUCLEOTIDE SEQUENCE [LARGE SCALE GENOMIC DNA]</scope>
    <source>
        <strain evidence="3 4">17J57-3</strain>
    </source>
</reference>
<keyword evidence="1" id="KW-0732">Signal</keyword>
<sequence>MKSLKRVLTGLGFIAAMGLSAAASAVPFSITGGSFTTGSGYGTGDGQLDVTFTSLVTPQSFNLNNPGDVASFLFGRVTLKETCINSGNGLVDFFLCGLGGLGSDETDNLGVTANLTFTSPLSATVANVAIVGAFVGTVNGDGDVDYSIDFNPVTVDFGNGGRFLLDVGDFTFRGTGAITDGFNVTLTRAPVPEPATAALLGLGLLGLAASRRRKKQS</sequence>
<dbReference type="Pfam" id="PF07589">
    <property type="entry name" value="PEP-CTERM"/>
    <property type="match status" value="1"/>
</dbReference>